<evidence type="ECO:0000313" key="4">
    <source>
        <dbReference type="Proteomes" id="UP000619534"/>
    </source>
</evidence>
<dbReference type="SMART" id="SM00089">
    <property type="entry name" value="PKD"/>
    <property type="match status" value="1"/>
</dbReference>
<evidence type="ECO:0000259" key="2">
    <source>
        <dbReference type="PROSITE" id="PS50093"/>
    </source>
</evidence>
<comment type="caution">
    <text evidence="3">The sequence shown here is derived from an EMBL/GenBank/DDBJ whole genome shotgun (WGS) entry which is preliminary data.</text>
</comment>
<dbReference type="InterPro" id="IPR000421">
    <property type="entry name" value="FA58C"/>
</dbReference>
<dbReference type="Pfam" id="PF18911">
    <property type="entry name" value="PKD_4"/>
    <property type="match status" value="1"/>
</dbReference>
<dbReference type="SUPFAM" id="SSF49785">
    <property type="entry name" value="Galactose-binding domain-like"/>
    <property type="match status" value="1"/>
</dbReference>
<dbReference type="Pfam" id="PF21910">
    <property type="entry name" value="GH85_C"/>
    <property type="match status" value="1"/>
</dbReference>
<dbReference type="InterPro" id="IPR054110">
    <property type="entry name" value="EndoD-like_D2"/>
</dbReference>
<dbReference type="PROSITE" id="PS50093">
    <property type="entry name" value="PKD"/>
    <property type="match status" value="1"/>
</dbReference>
<dbReference type="CDD" id="cd00146">
    <property type="entry name" value="PKD"/>
    <property type="match status" value="1"/>
</dbReference>
<dbReference type="PROSITE" id="PS50022">
    <property type="entry name" value="FA58C_3"/>
    <property type="match status" value="1"/>
</dbReference>
<name>A0ABQ1NU17_9BACI</name>
<dbReference type="EMBL" id="BMCJ01000002">
    <property type="protein sequence ID" value="GGC85145.1"/>
    <property type="molecule type" value="Genomic_DNA"/>
</dbReference>
<dbReference type="InterPro" id="IPR005201">
    <property type="entry name" value="TIM_ENGase"/>
</dbReference>
<dbReference type="Gene3D" id="2.60.40.10">
    <property type="entry name" value="Immunoglobulins"/>
    <property type="match status" value="2"/>
</dbReference>
<dbReference type="Pfam" id="PF03644">
    <property type="entry name" value="Glyco_hydro_85"/>
    <property type="match status" value="1"/>
</dbReference>
<keyword evidence="4" id="KW-1185">Reference proteome</keyword>
<accession>A0ABQ1NU17</accession>
<protein>
    <submittedName>
        <fullName evidence="3">Endo-beta-N-acetylglucosaminidase</fullName>
    </submittedName>
</protein>
<feature type="domain" description="PKD" evidence="2">
    <location>
        <begin position="647"/>
        <end position="732"/>
    </location>
</feature>
<dbReference type="PANTHER" id="PTHR13246">
    <property type="entry name" value="ENDO BETA N-ACETYLGLUCOSAMINIDASE"/>
    <property type="match status" value="1"/>
</dbReference>
<dbReference type="InterPro" id="IPR022409">
    <property type="entry name" value="PKD/Chitinase_dom"/>
</dbReference>
<gene>
    <name evidence="3" type="ORF">GCM10007216_14820</name>
</gene>
<dbReference type="PANTHER" id="PTHR13246:SF1">
    <property type="entry name" value="CYTOSOLIC ENDO-BETA-N-ACETYLGLUCOSAMINIDASE"/>
    <property type="match status" value="1"/>
</dbReference>
<evidence type="ECO:0000313" key="3">
    <source>
        <dbReference type="EMBL" id="GGC85145.1"/>
    </source>
</evidence>
<reference evidence="4" key="1">
    <citation type="journal article" date="2019" name="Int. J. Syst. Evol. Microbiol.">
        <title>The Global Catalogue of Microorganisms (GCM) 10K type strain sequencing project: providing services to taxonomists for standard genome sequencing and annotation.</title>
        <authorList>
            <consortium name="The Broad Institute Genomics Platform"/>
            <consortium name="The Broad Institute Genome Sequencing Center for Infectious Disease"/>
            <person name="Wu L."/>
            <person name="Ma J."/>
        </authorList>
    </citation>
    <scope>NUCLEOTIDE SEQUENCE [LARGE SCALE GENOMIC DNA]</scope>
    <source>
        <strain evidence="4">CCM 7282</strain>
    </source>
</reference>
<dbReference type="CDD" id="cd06547">
    <property type="entry name" value="GH85_ENGase"/>
    <property type="match status" value="1"/>
</dbReference>
<dbReference type="SUPFAM" id="SSF49299">
    <property type="entry name" value="PKD domain"/>
    <property type="match status" value="1"/>
</dbReference>
<dbReference type="InterPro" id="IPR013783">
    <property type="entry name" value="Ig-like_fold"/>
</dbReference>
<dbReference type="InterPro" id="IPR000601">
    <property type="entry name" value="PKD_dom"/>
</dbReference>
<evidence type="ECO:0000259" key="1">
    <source>
        <dbReference type="PROSITE" id="PS50022"/>
    </source>
</evidence>
<sequence>MSKSRKFTFWGSVFAIIFCMFPLVGFAEAPTSSHWYPKDLLEWSPEKDSDALYNRSTVPLNDRVGDKNDDEPRLVALSALNPNTSGVPSQGGSDFYANTFGFWQYVDLMVYWAGSSGEGIIVPPSADVIDASHRNGVPILGNVFFPPKVYGGKEEWVEQMLQQRVDGSFPAADQLLKAAEYYGFDGWFINQETEGGDEETAEKMQEFLIYLQEQKPEDMEIMWYDSMVSTGEIDWQNYLTDQNKLFLQDGSQRVADSMFLNFWWWNESQQRSHDKALEIGRSSYDLYAGLDVEANGTATNVNWENLFAEDGSAWTSLGIYRPDWAFKSSKEMDQFYQKEEKFWTGDADNQWPGMSTYFSEQTVIDELPFTTNFNTGSGKFYSIDGEVASNQSWNNRSLQDLLPTWRWKLDGEGELLKPSFDWSTAYYGGSSLKIEGERSSQNTTNLQLYKTDMVIEADTELSITYKTDQKRPDMQVEVGLNHDTTAYFDVKKKSHGDWVTKTFKLKKYKGENLTSLGLGFDANKSTEDYQINIGEIKVYNKKEAKHAPEKPTKMLVDQTEFTEGLYADVRLSWEEAEGASYYEIYREDANGTQTFIGATPNHVYAINDMRRDGKESISKLNVIAVSDENVRGKSSSVEFQWPEYPTPKADFRVDHTVAKPGEEIQFFSESSEVTEEWEWQFEGGDPEVSTEENPVVRYAEEGTYAVTLTAKNTSGEDTITKEAYITITDNAGSIENVALNKSAEASWACADSEGPLNAIDGEVENNSKWCALGSDHWLIVDLQDTYDLSKFVLKHAEAGGESPAFNTKDYTIETSVNGMDWDEVVVVKSNQDAVSEHMIPLTAARYVRLSVQTPTQTGDQAVRIYELEAHGY</sequence>
<dbReference type="InterPro" id="IPR008979">
    <property type="entry name" value="Galactose-bd-like_sf"/>
</dbReference>
<dbReference type="Proteomes" id="UP000619534">
    <property type="component" value="Unassembled WGS sequence"/>
</dbReference>
<dbReference type="Gene3D" id="3.20.20.80">
    <property type="entry name" value="Glycosidases"/>
    <property type="match status" value="1"/>
</dbReference>
<dbReference type="Gene3D" id="2.60.120.260">
    <property type="entry name" value="Galactose-binding domain-like"/>
    <property type="match status" value="2"/>
</dbReference>
<dbReference type="RefSeq" id="WP_148350036.1">
    <property type="nucleotide sequence ID" value="NZ_BMCJ01000002.1"/>
</dbReference>
<dbReference type="InterPro" id="IPR035986">
    <property type="entry name" value="PKD_dom_sf"/>
</dbReference>
<dbReference type="Pfam" id="PF00754">
    <property type="entry name" value="F5_F8_type_C"/>
    <property type="match status" value="1"/>
</dbReference>
<feature type="domain" description="F5/8 type C" evidence="1">
    <location>
        <begin position="726"/>
        <end position="872"/>
    </location>
</feature>
<dbReference type="InterPro" id="IPR032979">
    <property type="entry name" value="ENGase"/>
</dbReference>
<proteinExistence type="predicted"/>
<organism evidence="3 4">
    <name type="scientific">Thalassobacillus devorans</name>
    <dbReference type="NCBI Taxonomy" id="279813"/>
    <lineage>
        <taxon>Bacteria</taxon>
        <taxon>Bacillati</taxon>
        <taxon>Bacillota</taxon>
        <taxon>Bacilli</taxon>
        <taxon>Bacillales</taxon>
        <taxon>Bacillaceae</taxon>
        <taxon>Thalassobacillus</taxon>
    </lineage>
</organism>